<dbReference type="GO" id="GO:0005789">
    <property type="term" value="C:endoplasmic reticulum membrane"/>
    <property type="evidence" value="ECO:0007669"/>
    <property type="project" value="UniProtKB-SubCell"/>
</dbReference>
<dbReference type="GO" id="GO:0004497">
    <property type="term" value="F:monooxygenase activity"/>
    <property type="evidence" value="ECO:0007669"/>
    <property type="project" value="UniProtKB-KW"/>
</dbReference>
<dbReference type="PANTHER" id="PTHR24292:SF100">
    <property type="entry name" value="CYTOCHROME P450 6A16, ISOFORM B-RELATED"/>
    <property type="match status" value="1"/>
</dbReference>
<evidence type="ECO:0000256" key="8">
    <source>
        <dbReference type="ARBA" id="ARBA00022848"/>
    </source>
</evidence>
<proteinExistence type="inferred from homology"/>
<comment type="similarity">
    <text evidence="4 14">Belongs to the cytochrome P450 family.</text>
</comment>
<keyword evidence="5 13" id="KW-0349">Heme</keyword>
<dbReference type="GO" id="GO:0020037">
    <property type="term" value="F:heme binding"/>
    <property type="evidence" value="ECO:0007669"/>
    <property type="project" value="InterPro"/>
</dbReference>
<dbReference type="CDD" id="cd11056">
    <property type="entry name" value="CYP6-like"/>
    <property type="match status" value="1"/>
</dbReference>
<keyword evidence="7" id="KW-0256">Endoplasmic reticulum</keyword>
<dbReference type="PRINTS" id="PR00463">
    <property type="entry name" value="EP450I"/>
</dbReference>
<comment type="cofactor">
    <cofactor evidence="1 13">
        <name>heme</name>
        <dbReference type="ChEBI" id="CHEBI:30413"/>
    </cofactor>
</comment>
<comment type="subcellular location">
    <subcellularLocation>
        <location evidence="3">Endoplasmic reticulum membrane</location>
        <topology evidence="3">Peripheral membrane protein</topology>
    </subcellularLocation>
    <subcellularLocation>
        <location evidence="2">Microsome membrane</location>
        <topology evidence="2">Peripheral membrane protein</topology>
    </subcellularLocation>
</comment>
<dbReference type="EMBL" id="GEZM01086569">
    <property type="protein sequence ID" value="JAV59241.1"/>
    <property type="molecule type" value="Transcribed_RNA"/>
</dbReference>
<accession>A0A1Y1KFX0</accession>
<dbReference type="Pfam" id="PF00067">
    <property type="entry name" value="p450"/>
    <property type="match status" value="1"/>
</dbReference>
<keyword evidence="9 14" id="KW-0560">Oxidoreductase</keyword>
<evidence type="ECO:0008006" key="17">
    <source>
        <dbReference type="Google" id="ProtNLM"/>
    </source>
</evidence>
<dbReference type="FunFam" id="1.10.630.10:FF:000042">
    <property type="entry name" value="Cytochrome P450"/>
    <property type="match status" value="1"/>
</dbReference>
<evidence type="ECO:0000256" key="5">
    <source>
        <dbReference type="ARBA" id="ARBA00022617"/>
    </source>
</evidence>
<keyword evidence="15" id="KW-0812">Transmembrane</keyword>
<evidence type="ECO:0000256" key="14">
    <source>
        <dbReference type="RuleBase" id="RU000461"/>
    </source>
</evidence>
<evidence type="ECO:0000256" key="6">
    <source>
        <dbReference type="ARBA" id="ARBA00022723"/>
    </source>
</evidence>
<keyword evidence="8" id="KW-0492">Microsome</keyword>
<evidence type="ECO:0000256" key="11">
    <source>
        <dbReference type="ARBA" id="ARBA00023033"/>
    </source>
</evidence>
<protein>
    <recommendedName>
        <fullName evidence="17">Cytochrome P450</fullName>
    </recommendedName>
</protein>
<name>A0A1Y1KFX0_PHOPY</name>
<dbReference type="InterPro" id="IPR002401">
    <property type="entry name" value="Cyt_P450_E_grp-I"/>
</dbReference>
<keyword evidence="12 15" id="KW-0472">Membrane</keyword>
<evidence type="ECO:0000256" key="2">
    <source>
        <dbReference type="ARBA" id="ARBA00004174"/>
    </source>
</evidence>
<evidence type="ECO:0000313" key="16">
    <source>
        <dbReference type="EMBL" id="JAV59241.1"/>
    </source>
</evidence>
<dbReference type="InterPro" id="IPR001128">
    <property type="entry name" value="Cyt_P450"/>
</dbReference>
<keyword evidence="15" id="KW-1133">Transmembrane helix</keyword>
<keyword evidence="11 14" id="KW-0503">Monooxygenase</keyword>
<keyword evidence="10 13" id="KW-0408">Iron</keyword>
<feature type="binding site" description="axial binding residue" evidence="13">
    <location>
        <position position="444"/>
    </location>
    <ligand>
        <name>heme</name>
        <dbReference type="ChEBI" id="CHEBI:30413"/>
    </ligand>
    <ligandPart>
        <name>Fe</name>
        <dbReference type="ChEBI" id="CHEBI:18248"/>
    </ligandPart>
</feature>
<reference evidence="16" key="1">
    <citation type="journal article" date="2016" name="Sci. Rep.">
        <title>Molecular characterization of firefly nuptial gifts: a multi-omics approach sheds light on postcopulatory sexual selection.</title>
        <authorList>
            <person name="Al-Wathiqui N."/>
            <person name="Fallon T.R."/>
            <person name="South A."/>
            <person name="Weng J.K."/>
            <person name="Lewis S.M."/>
        </authorList>
    </citation>
    <scope>NUCLEOTIDE SEQUENCE</scope>
</reference>
<dbReference type="PROSITE" id="PS00086">
    <property type="entry name" value="CYTOCHROME_P450"/>
    <property type="match status" value="1"/>
</dbReference>
<dbReference type="GO" id="GO:0005506">
    <property type="term" value="F:iron ion binding"/>
    <property type="evidence" value="ECO:0007669"/>
    <property type="project" value="InterPro"/>
</dbReference>
<dbReference type="Gene3D" id="1.10.630.10">
    <property type="entry name" value="Cytochrome P450"/>
    <property type="match status" value="1"/>
</dbReference>
<dbReference type="InterPro" id="IPR036396">
    <property type="entry name" value="Cyt_P450_sf"/>
</dbReference>
<dbReference type="SUPFAM" id="SSF48264">
    <property type="entry name" value="Cytochrome P450"/>
    <property type="match status" value="1"/>
</dbReference>
<dbReference type="AlphaFoldDB" id="A0A1Y1KFX0"/>
<evidence type="ECO:0000256" key="3">
    <source>
        <dbReference type="ARBA" id="ARBA00004406"/>
    </source>
</evidence>
<dbReference type="InterPro" id="IPR017972">
    <property type="entry name" value="Cyt_P450_CS"/>
</dbReference>
<evidence type="ECO:0000256" key="9">
    <source>
        <dbReference type="ARBA" id="ARBA00023002"/>
    </source>
</evidence>
<evidence type="ECO:0000256" key="13">
    <source>
        <dbReference type="PIRSR" id="PIRSR602401-1"/>
    </source>
</evidence>
<dbReference type="GO" id="GO:0016705">
    <property type="term" value="F:oxidoreductase activity, acting on paired donors, with incorporation or reduction of molecular oxygen"/>
    <property type="evidence" value="ECO:0007669"/>
    <property type="project" value="InterPro"/>
</dbReference>
<sequence length="499" mass="56968">MALLSNCACTETLALVLCVGIGIFAYFKWAFGYWKRKGVPYLKPSIPMGNMECPIIPKRSFAESVREWYSEAKRRGDKHVGLFIFSKPVYMPIDLELVRNVLVKDFDHFVDRGVFFNERDVLSLQLFSLEGSRWRNLRAKLTPTFSSGKLKTMFGMVAACGRQMVKAMEDKGGPIDIKDWAGRYGTDVIGTCAFGIECNSFQNPNSDFRRFSKRALLPTAWNSFKIFLAFTSKNLGRMLDIRITPDDVSGFFTKIVQDTIKYREENKVVRSDFLQILLDLRNATDESGHHLTVEEIVAQSFLFFLAGFETMSTAMTFCLYELAVNVDLQERVRDEVEAVLEAHNGELTHEAVAEMKYMKQVIDESLRKYPPGSHLVRKCVADYKVPGTDVTVERGTAVLVSVYGLHYDPEYFPDPERFDPDRFSEENRSKIGAYMAFGEGPRMCIGVRFAFLQLRVALALLLKDFRFTVSEKTREPIQMNPQSLVLSVLGDIWLNIERI</sequence>
<evidence type="ECO:0000256" key="4">
    <source>
        <dbReference type="ARBA" id="ARBA00010617"/>
    </source>
</evidence>
<dbReference type="PANTHER" id="PTHR24292">
    <property type="entry name" value="CYTOCHROME P450"/>
    <property type="match status" value="1"/>
</dbReference>
<evidence type="ECO:0000256" key="10">
    <source>
        <dbReference type="ARBA" id="ARBA00023004"/>
    </source>
</evidence>
<evidence type="ECO:0000256" key="12">
    <source>
        <dbReference type="ARBA" id="ARBA00023136"/>
    </source>
</evidence>
<feature type="transmembrane region" description="Helical" evidence="15">
    <location>
        <begin position="12"/>
        <end position="34"/>
    </location>
</feature>
<evidence type="ECO:0000256" key="7">
    <source>
        <dbReference type="ARBA" id="ARBA00022824"/>
    </source>
</evidence>
<evidence type="ECO:0000256" key="15">
    <source>
        <dbReference type="SAM" id="Phobius"/>
    </source>
</evidence>
<keyword evidence="6 13" id="KW-0479">Metal-binding</keyword>
<dbReference type="InterPro" id="IPR050476">
    <property type="entry name" value="Insect_CytP450_Detox"/>
</dbReference>
<organism evidence="16">
    <name type="scientific">Photinus pyralis</name>
    <name type="common">Common eastern firefly</name>
    <name type="synonym">Lampyris pyralis</name>
    <dbReference type="NCBI Taxonomy" id="7054"/>
    <lineage>
        <taxon>Eukaryota</taxon>
        <taxon>Metazoa</taxon>
        <taxon>Ecdysozoa</taxon>
        <taxon>Arthropoda</taxon>
        <taxon>Hexapoda</taxon>
        <taxon>Insecta</taxon>
        <taxon>Pterygota</taxon>
        <taxon>Neoptera</taxon>
        <taxon>Endopterygota</taxon>
        <taxon>Coleoptera</taxon>
        <taxon>Polyphaga</taxon>
        <taxon>Elateriformia</taxon>
        <taxon>Elateroidea</taxon>
        <taxon>Lampyridae</taxon>
        <taxon>Lampyrinae</taxon>
        <taxon>Photinus</taxon>
    </lineage>
</organism>
<dbReference type="PRINTS" id="PR00385">
    <property type="entry name" value="P450"/>
</dbReference>
<evidence type="ECO:0000256" key="1">
    <source>
        <dbReference type="ARBA" id="ARBA00001971"/>
    </source>
</evidence>